<evidence type="ECO:0000259" key="19">
    <source>
        <dbReference type="PROSITE" id="PS51691"/>
    </source>
</evidence>
<keyword evidence="13" id="KW-0472">Membrane</keyword>
<evidence type="ECO:0000256" key="3">
    <source>
        <dbReference type="ARBA" id="ARBA00004571"/>
    </source>
</evidence>
<dbReference type="InterPro" id="IPR050909">
    <property type="entry name" value="Bact_Autotransporter_VF"/>
</dbReference>
<dbReference type="PRINTS" id="PR00921">
    <property type="entry name" value="IGASERPTASE"/>
</dbReference>
<reference evidence="20 21" key="1">
    <citation type="submission" date="2019-03" db="EMBL/GenBank/DDBJ databases">
        <title>Genomic Encyclopedia of Type Strains, Phase IV (KMG-IV): sequencing the most valuable type-strain genomes for metagenomic binning, comparative biology and taxonomic classification.</title>
        <authorList>
            <person name="Goeker M."/>
        </authorList>
    </citation>
    <scope>NUCLEOTIDE SEQUENCE [LARGE SCALE GENOMIC DNA]</scope>
    <source>
        <strain evidence="20 21">DSM 28140</strain>
    </source>
</reference>
<dbReference type="InterPro" id="IPR036709">
    <property type="entry name" value="Autotransporte_beta_dom_sf"/>
</dbReference>
<keyword evidence="7" id="KW-0645">Protease</keyword>
<dbReference type="SUPFAM" id="SSF103515">
    <property type="entry name" value="Autotransporter"/>
    <property type="match status" value="1"/>
</dbReference>
<dbReference type="RefSeq" id="WP_132967520.1">
    <property type="nucleotide sequence ID" value="NZ_SMCP01000008.1"/>
</dbReference>
<evidence type="ECO:0000256" key="12">
    <source>
        <dbReference type="ARBA" id="ARBA00022825"/>
    </source>
</evidence>
<evidence type="ECO:0000256" key="10">
    <source>
        <dbReference type="ARBA" id="ARBA00022764"/>
    </source>
</evidence>
<keyword evidence="16" id="KW-0175">Coiled coil</keyword>
<evidence type="ECO:0000256" key="15">
    <source>
        <dbReference type="ARBA" id="ARBA00023237"/>
    </source>
</evidence>
<dbReference type="Pfam" id="PF24078">
    <property type="entry name" value="Beta-sol_PIC_HAP1_IgA0_2nd"/>
    <property type="match status" value="1"/>
</dbReference>
<dbReference type="GO" id="GO:0042597">
    <property type="term" value="C:periplasmic space"/>
    <property type="evidence" value="ECO:0007669"/>
    <property type="project" value="UniProtKB-SubCell"/>
</dbReference>
<dbReference type="GO" id="GO:0009986">
    <property type="term" value="C:cell surface"/>
    <property type="evidence" value="ECO:0007669"/>
    <property type="project" value="UniProtKB-SubCell"/>
</dbReference>
<name>A0A4R3Y2L4_9PAST</name>
<dbReference type="Gene3D" id="2.40.10.120">
    <property type="match status" value="1"/>
</dbReference>
<feature type="domain" description="Peptidase S6" evidence="19">
    <location>
        <begin position="24"/>
        <end position="280"/>
    </location>
</feature>
<dbReference type="NCBIfam" id="TIGR01414">
    <property type="entry name" value="autotrans_barl"/>
    <property type="match status" value="1"/>
</dbReference>
<dbReference type="InterPro" id="IPR004899">
    <property type="entry name" value="Pertactin_central"/>
</dbReference>
<keyword evidence="11" id="KW-0378">Hydrolase</keyword>
<comment type="subcellular location">
    <subcellularLocation>
        <location evidence="3">Cell outer membrane</location>
        <topology evidence="3">Multi-pass membrane protein</topology>
    </subcellularLocation>
    <subcellularLocation>
        <location evidence="1">Cell surface</location>
    </subcellularLocation>
    <subcellularLocation>
        <location evidence="2">Periplasm</location>
    </subcellularLocation>
    <subcellularLocation>
        <location evidence="4">Secreted</location>
    </subcellularLocation>
</comment>
<dbReference type="GO" id="GO:0005576">
    <property type="term" value="C:extracellular region"/>
    <property type="evidence" value="ECO:0007669"/>
    <property type="project" value="UniProtKB-SubCell"/>
</dbReference>
<dbReference type="PROSITE" id="PS51208">
    <property type="entry name" value="AUTOTRANSPORTER"/>
    <property type="match status" value="1"/>
</dbReference>
<evidence type="ECO:0000256" key="4">
    <source>
        <dbReference type="ARBA" id="ARBA00004613"/>
    </source>
</evidence>
<evidence type="ECO:0000256" key="6">
    <source>
        <dbReference type="ARBA" id="ARBA00022525"/>
    </source>
</evidence>
<evidence type="ECO:0000256" key="7">
    <source>
        <dbReference type="ARBA" id="ARBA00022670"/>
    </source>
</evidence>
<sequence length="1407" mass="152845">MQFKLNPLSAIIITCFIHTYASASVVRSDIPYQTYRDFGENKGQFAPGATNLPIYGKNGELIGTLDKAPMIDFSASSKDGVGTLVAPQYAGSVKHNVGYTGLQFGGSGNNPDYLRHTYQMVDRNNHSSLDYHTPRLHKYVTEVAPANILGLNRDAYLDQSRFPLLYRTGSGTQYVRDPEWNVTWLAYPYDYLTGGTVNELYKPGASQEVWATSGLLYNLKNSPLTSYAASGDSGSGLYAWDTQTQQWILVGFQMGSWGEKATATNPVTNWVVYQTAYNQGLYDEDTDPTVNNTQNLVWANNSDGKTSRFSQTDNKSWTLHVKDSTASDSYSGGYNVAMNAGKNITLNGNGGNILLQTSINQGAGGLTFNNNYRVTPQSNQTWQGAGIIVNPGNTVEWQVNGVENDFLHKLGAGTLRISGKGKNLGSLSAGDGTTVLAQQADEKGDLQAFDKVRLASGRPTVVLQDDKQVNPNNIYFGYRGGRLDLNGNNLSFIQIHNVDNGAQLVNHNLEKAASISVTGETEIVYHTISTSQRGTPNTLYKHINRSGKAEYWYLKSSVYTFYPGAAGNWAWDYLGNDETQAIERYFARRNASLSPMFQGMLGETDPNKSNGQLNFNYSASSTDSIYTLSGGSNLNGEIKVDKGTLLLSGYPTLHAEDVTGDKAGYVWRKDVVIDNDWVTSHFKADSFKATAGATLQLGNYANLEGNIIADNNSNVSLGYSKGDNGWNNSWKCTRSDSSGVVSCSQTALSDALYADLPYANVKGNITLGENTNLNFGKTQYQGQIQAAANSNTHLMHDAIWTMSGNSTLGNLSLDAGSQVKLNGNLQSGNFNTLTVNSNLSGDGRFELNSTFADLKSDRVIVNGLASGNYTLALHDSLKDPTTKVNLLPLLTLNNATQNWANVTAMLENGHLDLGAYRYTLQHVDNHFALYNALLPDIIAKEKAEAEAAEQARLEAEAKAAAEAAEKARLEAEAKAAAEAAEKARLEAEAKAAAEAAEKARLEAEAKAAAEAAEKASLEAEAKAAAEAAEKARLEAEAKAAAEAAEKARLEAEAKAAAEIAAQAAADAVEKESLAAKAKAEAQAAAIAAAEAAEKARIEAAAQAEAAAQQNTQHNWISQEANIALSSQAANISQINKNQTLLNQYVNRLTPDNSGLWSNVDRERMNYHSDNYRHYKQDLYSQQLGVDNTIDFDGGDWLVGLAFGHSNAHNQFAENQSGKTSNHSLSLYNKVILDNQLYLSAVISYNRLKTTLNGFDQDVKQHAWVSSVALGKRWQFGTIGVQPSVDITYYRLGSMDYRINNVAIQQQTLNFWQARSGIMLDKHFGLSPSDGVTLYTALYYTANLNHKAQLQVSNSTLNAALFKNRLESEVGAVFRLGKHFNLTLKGGYAEGDVIESQFNAGLELKYLW</sequence>
<evidence type="ECO:0000259" key="18">
    <source>
        <dbReference type="PROSITE" id="PS51208"/>
    </source>
</evidence>
<dbReference type="PROSITE" id="PS51691">
    <property type="entry name" value="PEPTIDASE_S6"/>
    <property type="match status" value="1"/>
</dbReference>
<dbReference type="InterPro" id="IPR030396">
    <property type="entry name" value="Peptidase_S6_dom"/>
</dbReference>
<feature type="signal peptide" evidence="17">
    <location>
        <begin position="1"/>
        <end position="23"/>
    </location>
</feature>
<dbReference type="Proteomes" id="UP000294619">
    <property type="component" value="Unassembled WGS sequence"/>
</dbReference>
<gene>
    <name evidence="20" type="ORF">EDC16_10819</name>
</gene>
<evidence type="ECO:0000313" key="20">
    <source>
        <dbReference type="EMBL" id="TCV85712.1"/>
    </source>
</evidence>
<evidence type="ECO:0000256" key="1">
    <source>
        <dbReference type="ARBA" id="ARBA00004241"/>
    </source>
</evidence>
<dbReference type="GO" id="GO:0006508">
    <property type="term" value="P:proteolysis"/>
    <property type="evidence" value="ECO:0007669"/>
    <property type="project" value="UniProtKB-KW"/>
</dbReference>
<dbReference type="Pfam" id="PF02395">
    <property type="entry name" value="Peptidase_S6"/>
    <property type="match status" value="1"/>
</dbReference>
<organism evidence="20 21">
    <name type="scientific">Testudinibacter aquarius</name>
    <dbReference type="NCBI Taxonomy" id="1524974"/>
    <lineage>
        <taxon>Bacteria</taxon>
        <taxon>Pseudomonadati</taxon>
        <taxon>Pseudomonadota</taxon>
        <taxon>Gammaproteobacteria</taxon>
        <taxon>Pasteurellales</taxon>
        <taxon>Pasteurellaceae</taxon>
        <taxon>Testudinibacter</taxon>
    </lineage>
</organism>
<keyword evidence="14" id="KW-0865">Zymogen</keyword>
<feature type="coiled-coil region" evidence="16">
    <location>
        <begin position="938"/>
        <end position="1109"/>
    </location>
</feature>
<dbReference type="Gene3D" id="2.40.128.130">
    <property type="entry name" value="Autotransporter beta-domain"/>
    <property type="match status" value="1"/>
</dbReference>
<keyword evidence="8" id="KW-0812">Transmembrane</keyword>
<keyword evidence="6" id="KW-0964">Secreted</keyword>
<dbReference type="PANTHER" id="PTHR12338:SF10">
    <property type="entry name" value="ADHESION AND PENETRATION PROTEIN AUTOTRANSPORTER"/>
    <property type="match status" value="1"/>
</dbReference>
<dbReference type="InterPro" id="IPR012332">
    <property type="entry name" value="Autotransporter_pectin_lyase_C"/>
</dbReference>
<evidence type="ECO:0000256" key="13">
    <source>
        <dbReference type="ARBA" id="ARBA00023136"/>
    </source>
</evidence>
<dbReference type="SUPFAM" id="SSF51126">
    <property type="entry name" value="Pectin lyase-like"/>
    <property type="match status" value="1"/>
</dbReference>
<proteinExistence type="predicted"/>
<dbReference type="InterPro" id="IPR057393">
    <property type="entry name" value="PIC_HAP1_IgA0_b-sol2"/>
</dbReference>
<dbReference type="SMART" id="SM00869">
    <property type="entry name" value="Autotransporter"/>
    <property type="match status" value="1"/>
</dbReference>
<keyword evidence="5" id="KW-1134">Transmembrane beta strand</keyword>
<keyword evidence="15" id="KW-0998">Cell outer membrane</keyword>
<dbReference type="PANTHER" id="PTHR12338">
    <property type="entry name" value="AUTOTRANSPORTER"/>
    <property type="match status" value="1"/>
</dbReference>
<feature type="chain" id="PRO_5021005232" evidence="17">
    <location>
        <begin position="24"/>
        <end position="1407"/>
    </location>
</feature>
<dbReference type="Pfam" id="PF03212">
    <property type="entry name" value="Pertactin"/>
    <property type="match status" value="1"/>
</dbReference>
<keyword evidence="12" id="KW-0720">Serine protease</keyword>
<dbReference type="InterPro" id="IPR011050">
    <property type="entry name" value="Pectin_lyase_fold/virulence"/>
</dbReference>
<evidence type="ECO:0000256" key="11">
    <source>
        <dbReference type="ARBA" id="ARBA00022801"/>
    </source>
</evidence>
<evidence type="ECO:0000256" key="8">
    <source>
        <dbReference type="ARBA" id="ARBA00022692"/>
    </source>
</evidence>
<dbReference type="InterPro" id="IPR006315">
    <property type="entry name" value="OM_autotransptr_brl_dom"/>
</dbReference>
<dbReference type="InterPro" id="IPR000710">
    <property type="entry name" value="Peptidase_S6"/>
</dbReference>
<dbReference type="GO" id="GO:0009279">
    <property type="term" value="C:cell outer membrane"/>
    <property type="evidence" value="ECO:0007669"/>
    <property type="project" value="UniProtKB-SubCell"/>
</dbReference>
<keyword evidence="9 17" id="KW-0732">Signal</keyword>
<evidence type="ECO:0000256" key="5">
    <source>
        <dbReference type="ARBA" id="ARBA00022452"/>
    </source>
</evidence>
<dbReference type="GO" id="GO:0004252">
    <property type="term" value="F:serine-type endopeptidase activity"/>
    <property type="evidence" value="ECO:0007669"/>
    <property type="project" value="InterPro"/>
</dbReference>
<protein>
    <submittedName>
        <fullName evidence="20">IgA-specific serine endopeptidase</fullName>
    </submittedName>
</protein>
<accession>A0A4R3Y2L4</accession>
<evidence type="ECO:0000313" key="21">
    <source>
        <dbReference type="Proteomes" id="UP000294619"/>
    </source>
</evidence>
<evidence type="ECO:0000256" key="17">
    <source>
        <dbReference type="SAM" id="SignalP"/>
    </source>
</evidence>
<evidence type="ECO:0000256" key="9">
    <source>
        <dbReference type="ARBA" id="ARBA00022729"/>
    </source>
</evidence>
<feature type="domain" description="Autotransporter" evidence="18">
    <location>
        <begin position="1148"/>
        <end position="1407"/>
    </location>
</feature>
<evidence type="ECO:0000256" key="2">
    <source>
        <dbReference type="ARBA" id="ARBA00004418"/>
    </source>
</evidence>
<evidence type="ECO:0000256" key="14">
    <source>
        <dbReference type="ARBA" id="ARBA00023145"/>
    </source>
</evidence>
<dbReference type="EMBL" id="SMCP01000008">
    <property type="protein sequence ID" value="TCV85712.1"/>
    <property type="molecule type" value="Genomic_DNA"/>
</dbReference>
<evidence type="ECO:0000256" key="16">
    <source>
        <dbReference type="SAM" id="Coils"/>
    </source>
</evidence>
<dbReference type="Gene3D" id="2.160.20.20">
    <property type="match status" value="2"/>
</dbReference>
<keyword evidence="10" id="KW-0574">Periplasm</keyword>
<comment type="caution">
    <text evidence="20">The sequence shown here is derived from an EMBL/GenBank/DDBJ whole genome shotgun (WGS) entry which is preliminary data.</text>
</comment>
<dbReference type="Gene3D" id="3.30.160.280">
    <property type="match status" value="1"/>
</dbReference>
<dbReference type="InterPro" id="IPR005546">
    <property type="entry name" value="Autotransporte_beta"/>
</dbReference>